<dbReference type="InterPro" id="IPR006677">
    <property type="entry name" value="tRNA_intron_Endonuc_cat-like"/>
</dbReference>
<evidence type="ECO:0000256" key="2">
    <source>
        <dbReference type="ARBA" id="ARBA00012573"/>
    </source>
</evidence>
<accession>F5A6E6</accession>
<dbReference type="EC" id="4.6.1.16" evidence="2"/>
<evidence type="ECO:0000256" key="1">
    <source>
        <dbReference type="ARBA" id="ARBA00008078"/>
    </source>
</evidence>
<dbReference type="NCBIfam" id="TIGR00324">
    <property type="entry name" value="endA"/>
    <property type="match status" value="1"/>
</dbReference>
<name>F5A6E6_PROCL</name>
<protein>
    <recommendedName>
        <fullName evidence="2">tRNA-intron lyase</fullName>
        <ecNumber evidence="2">4.6.1.16</ecNumber>
    </recommendedName>
</protein>
<dbReference type="SUPFAM" id="SSF53032">
    <property type="entry name" value="tRNA-intron endonuclease catalytic domain-like"/>
    <property type="match status" value="1"/>
</dbReference>
<dbReference type="GO" id="GO:0000379">
    <property type="term" value="P:tRNA-type intron splice site recognition and cleavage"/>
    <property type="evidence" value="ECO:0007669"/>
    <property type="project" value="TreeGrafter"/>
</dbReference>
<evidence type="ECO:0000313" key="5">
    <source>
        <dbReference type="EMBL" id="AEB54652.1"/>
    </source>
</evidence>
<dbReference type="GO" id="GO:0005737">
    <property type="term" value="C:cytoplasm"/>
    <property type="evidence" value="ECO:0007669"/>
    <property type="project" value="TreeGrafter"/>
</dbReference>
<dbReference type="InterPro" id="IPR011856">
    <property type="entry name" value="tRNA_endonuc-like_dom_sf"/>
</dbReference>
<comment type="catalytic activity">
    <reaction evidence="3">
        <text>pretRNA = a 3'-half-tRNA molecule with a 5'-OH end + a 5'-half-tRNA molecule with a 2',3'-cyclic phosphate end + an intron with a 2',3'-cyclic phosphate and a 5'-hydroxyl terminus.</text>
        <dbReference type="EC" id="4.6.1.16"/>
    </reaction>
</comment>
<reference evidence="5" key="1">
    <citation type="submission" date="2010-10" db="EMBL/GenBank/DDBJ databases">
        <title>Molecular cloning of 47 genes in the red swamp crayfish, Procambarus clarkii.</title>
        <authorList>
            <person name="Dong Z."/>
            <person name="Zhao Q."/>
        </authorList>
    </citation>
    <scope>NUCLEOTIDE SEQUENCE</scope>
</reference>
<comment type="similarity">
    <text evidence="1">Belongs to the tRNA-intron endonuclease family.</text>
</comment>
<dbReference type="Gene3D" id="3.40.1350.10">
    <property type="match status" value="1"/>
</dbReference>
<dbReference type="GO" id="GO:0000213">
    <property type="term" value="F:tRNA-intron lyase activity"/>
    <property type="evidence" value="ECO:0007669"/>
    <property type="project" value="UniProtKB-EC"/>
</dbReference>
<feature type="domain" description="tRNA intron endonuclease catalytic" evidence="4">
    <location>
        <begin position="67"/>
        <end position="155"/>
    </location>
</feature>
<dbReference type="Pfam" id="PF01974">
    <property type="entry name" value="tRNA_int_endo"/>
    <property type="match status" value="1"/>
</dbReference>
<organism evidence="5">
    <name type="scientific">Procambarus clarkii</name>
    <name type="common">Red swamp crayfish</name>
    <dbReference type="NCBI Taxonomy" id="6728"/>
    <lineage>
        <taxon>Eukaryota</taxon>
        <taxon>Metazoa</taxon>
        <taxon>Ecdysozoa</taxon>
        <taxon>Arthropoda</taxon>
        <taxon>Crustacea</taxon>
        <taxon>Multicrustacea</taxon>
        <taxon>Malacostraca</taxon>
        <taxon>Eumalacostraca</taxon>
        <taxon>Eucarida</taxon>
        <taxon>Decapoda</taxon>
        <taxon>Pleocyemata</taxon>
        <taxon>Astacidea</taxon>
        <taxon>Astacoidea</taxon>
        <taxon>Cambaridae</taxon>
        <taxon>Procambarus</taxon>
    </lineage>
</organism>
<dbReference type="InterPro" id="IPR006676">
    <property type="entry name" value="tRNA_splic"/>
</dbReference>
<dbReference type="EMBL" id="HQ414575">
    <property type="protein sequence ID" value="AEB54652.1"/>
    <property type="molecule type" value="mRNA"/>
</dbReference>
<proteinExistence type="evidence at transcript level"/>
<dbReference type="CDD" id="cd22363">
    <property type="entry name" value="tRNA-intron_lyase_C"/>
    <property type="match status" value="1"/>
</dbReference>
<dbReference type="GO" id="GO:0003676">
    <property type="term" value="F:nucleic acid binding"/>
    <property type="evidence" value="ECO:0007669"/>
    <property type="project" value="InterPro"/>
</dbReference>
<dbReference type="PANTHER" id="PTHR21227:SF0">
    <property type="entry name" value="TRNA-SPLICING ENDONUCLEASE SUBUNIT SEN2"/>
    <property type="match status" value="1"/>
</dbReference>
<dbReference type="AlphaFoldDB" id="F5A6E6"/>
<sequence>MAPDGYLQLLPEEALFLAYALGCLIVSKKETGMKNKNGKRSSSPHTYVSEMTIDSLWSTFTDDDPKFPIKYAVYHHYRTKGWVVKSGLKFGADWVLYPVGPPFYHSQYTIMIQCVWADTLDKDETLSWRELSWINISATERMNNQVNKTPLISMVLRPRSLSGEKMKRIECLKGACYQRSIAVKMESQ</sequence>
<dbReference type="PANTHER" id="PTHR21227">
    <property type="entry name" value="TRNA-SPLICING ENDONUCLEASE SUBUNIT SEN2"/>
    <property type="match status" value="1"/>
</dbReference>
<dbReference type="InterPro" id="IPR036167">
    <property type="entry name" value="tRNA_intron_Endo_cat-like_sf"/>
</dbReference>
<dbReference type="GO" id="GO:0000214">
    <property type="term" value="C:tRNA-intron endonuclease complex"/>
    <property type="evidence" value="ECO:0007669"/>
    <property type="project" value="TreeGrafter"/>
</dbReference>
<dbReference type="OrthoDB" id="10249562at2759"/>
<evidence type="ECO:0000256" key="3">
    <source>
        <dbReference type="ARBA" id="ARBA00034031"/>
    </source>
</evidence>
<evidence type="ECO:0000259" key="4">
    <source>
        <dbReference type="Pfam" id="PF01974"/>
    </source>
</evidence>